<name>A0ABY4HP22_9FLAO</name>
<proteinExistence type="predicted"/>
<accession>A0ABY4HP22</accession>
<keyword evidence="3" id="KW-1185">Reference proteome</keyword>
<evidence type="ECO:0000313" key="2">
    <source>
        <dbReference type="EMBL" id="UOX34620.1"/>
    </source>
</evidence>
<evidence type="ECO:0000313" key="3">
    <source>
        <dbReference type="Proteomes" id="UP000830454"/>
    </source>
</evidence>
<sequence length="167" mass="18867">MKKIMVLLLVVFSIYCFSQDSTFVANINTQVKITKTNEIRLGLGVNHAFYSELGYAKHITRVGCTGYLSKGYYVALEWLPETPNFDNVYALKTGYEIITMLGAIGLEAKYQTDFNVNDVVLTPKIGFGLLSYVFLSYGYNVSIRNQPFPNVGKHQLSITFNIPIRKK</sequence>
<evidence type="ECO:0000256" key="1">
    <source>
        <dbReference type="SAM" id="SignalP"/>
    </source>
</evidence>
<organism evidence="2 3">
    <name type="scientific">Flavobacterium sediminilitoris</name>
    <dbReference type="NCBI Taxonomy" id="2024526"/>
    <lineage>
        <taxon>Bacteria</taxon>
        <taxon>Pseudomonadati</taxon>
        <taxon>Bacteroidota</taxon>
        <taxon>Flavobacteriia</taxon>
        <taxon>Flavobacteriales</taxon>
        <taxon>Flavobacteriaceae</taxon>
        <taxon>Flavobacterium</taxon>
    </lineage>
</organism>
<dbReference type="EMBL" id="CP090145">
    <property type="protein sequence ID" value="UOX34620.1"/>
    <property type="molecule type" value="Genomic_DNA"/>
</dbReference>
<keyword evidence="1" id="KW-0732">Signal</keyword>
<gene>
    <name evidence="2" type="ORF">LXD69_03705</name>
</gene>
<reference evidence="2" key="2">
    <citation type="submission" date="2022-04" db="EMBL/GenBank/DDBJ databases">
        <title>Complete Genome Sequence of Flavobacterium sediminilitoris YSM-43, Isolated from a Tidal Sediment.</title>
        <authorList>
            <person name="Lee P.A."/>
        </authorList>
    </citation>
    <scope>NUCLEOTIDE SEQUENCE</scope>
    <source>
        <strain evidence="2">YSM-43</strain>
    </source>
</reference>
<dbReference type="RefSeq" id="WP_246917661.1">
    <property type="nucleotide sequence ID" value="NZ_CP090145.1"/>
</dbReference>
<protein>
    <recommendedName>
        <fullName evidence="4">Outer membrane protein beta-barrel domain-containing protein</fullName>
    </recommendedName>
</protein>
<feature type="chain" id="PRO_5046446716" description="Outer membrane protein beta-barrel domain-containing protein" evidence="1">
    <location>
        <begin position="19"/>
        <end position="167"/>
    </location>
</feature>
<reference evidence="2" key="1">
    <citation type="submission" date="2021-12" db="EMBL/GenBank/DDBJ databases">
        <authorList>
            <person name="Cha I.-T."/>
            <person name="Lee K.-E."/>
            <person name="Park S.-J."/>
        </authorList>
    </citation>
    <scope>NUCLEOTIDE SEQUENCE</scope>
    <source>
        <strain evidence="2">YSM-43</strain>
    </source>
</reference>
<evidence type="ECO:0008006" key="4">
    <source>
        <dbReference type="Google" id="ProtNLM"/>
    </source>
</evidence>
<feature type="signal peptide" evidence="1">
    <location>
        <begin position="1"/>
        <end position="18"/>
    </location>
</feature>
<dbReference type="Proteomes" id="UP000830454">
    <property type="component" value="Chromosome"/>
</dbReference>